<dbReference type="PROSITE" id="PS50887">
    <property type="entry name" value="GGDEF"/>
    <property type="match status" value="1"/>
</dbReference>
<dbReference type="Gene3D" id="3.30.70.270">
    <property type="match status" value="1"/>
</dbReference>
<evidence type="ECO:0000259" key="1">
    <source>
        <dbReference type="PROSITE" id="PS50113"/>
    </source>
</evidence>
<evidence type="ECO:0000259" key="3">
    <source>
        <dbReference type="PROSITE" id="PS50887"/>
    </source>
</evidence>
<dbReference type="InterPro" id="IPR001610">
    <property type="entry name" value="PAC"/>
</dbReference>
<reference evidence="4" key="1">
    <citation type="submission" date="2020-05" db="EMBL/GenBank/DDBJ databases">
        <authorList>
            <person name="Chiriac C."/>
            <person name="Salcher M."/>
            <person name="Ghai R."/>
            <person name="Kavagutti S V."/>
        </authorList>
    </citation>
    <scope>NUCLEOTIDE SEQUENCE</scope>
</reference>
<dbReference type="NCBIfam" id="TIGR00254">
    <property type="entry name" value="GGDEF"/>
    <property type="match status" value="1"/>
</dbReference>
<dbReference type="NCBIfam" id="TIGR00229">
    <property type="entry name" value="sensory_box"/>
    <property type="match status" value="1"/>
</dbReference>
<gene>
    <name evidence="4" type="ORF">UFOPK1704_00674</name>
</gene>
<dbReference type="SUPFAM" id="SSF55073">
    <property type="entry name" value="Nucleotide cyclase"/>
    <property type="match status" value="1"/>
</dbReference>
<organism evidence="4">
    <name type="scientific">freshwater metagenome</name>
    <dbReference type="NCBI Taxonomy" id="449393"/>
    <lineage>
        <taxon>unclassified sequences</taxon>
        <taxon>metagenomes</taxon>
        <taxon>ecological metagenomes</taxon>
    </lineage>
</organism>
<sequence length="683" mass="74143">MPIGVFETDLNCRLVSANDAFRTLVLHGAPVVTGTAPWTNAMPHERTECEKQWAQRGAPSDVFSVEFRIGLPTGESAWIALTTQPIIIDGVLTGHIGTALDVTSHTDQRQLSEQLIGLLDVSGDAVIVFNRIGEVVFANDTAKTLVGVHDPHTSFDDVASRTFMQAVRDQLPRVLLDPAAPTGSPSRWDGEIGFRSPDGIARVLHVVVQVVRNADGSIQHWATISRDITEERHAQAELARQATHDALTGLPNRVLFVRKTTEALERSKTTHASVGVLFIDLDKLKHVNDTIGHAVGDQLIVSIAKRLAAATRPSDLVARISGDEFVVLCEGLLDEHVALDVAERIRTAITGPLVLQGVEIEAGASVGVAMSTPDLLATQSPADAAVTLLRSADTAMYKAKQRGRGRSELYSEEMRRIAQERQTLASELEQALAGNQFSVVYQPIESAHTGRIVAAEALLRWNHPTRGLLAPGAFLDLADESGLIAPIGDWILDQGAQTVAEWIRDGLVDPSTALHINASRRQLSDITFVDRTLTILRTHQLDASQLVLETSESNLVENNPSVLRTVNALTRQGIKIAVDDFGSGYSSLASLRTFPADILKLDGTLVRDVGRTDGGDDPMVRSLIQLAHSLNLTVCAEWVTTDDHVQRLKVLGCDLLQGNRIGEAVDAHTFADKIRRKLNARQQ</sequence>
<dbReference type="CDD" id="cd01948">
    <property type="entry name" value="EAL"/>
    <property type="match status" value="1"/>
</dbReference>
<dbReference type="EMBL" id="CAEZTQ010000120">
    <property type="protein sequence ID" value="CAB4575332.1"/>
    <property type="molecule type" value="Genomic_DNA"/>
</dbReference>
<evidence type="ECO:0000313" key="4">
    <source>
        <dbReference type="EMBL" id="CAB4575332.1"/>
    </source>
</evidence>
<dbReference type="CDD" id="cd00130">
    <property type="entry name" value="PAS"/>
    <property type="match status" value="2"/>
</dbReference>
<dbReference type="Pfam" id="PF13426">
    <property type="entry name" value="PAS_9"/>
    <property type="match status" value="2"/>
</dbReference>
<evidence type="ECO:0000259" key="2">
    <source>
        <dbReference type="PROSITE" id="PS50883"/>
    </source>
</evidence>
<proteinExistence type="predicted"/>
<dbReference type="Pfam" id="PF00563">
    <property type="entry name" value="EAL"/>
    <property type="match status" value="1"/>
</dbReference>
<dbReference type="SUPFAM" id="SSF141868">
    <property type="entry name" value="EAL domain-like"/>
    <property type="match status" value="1"/>
</dbReference>
<dbReference type="AlphaFoldDB" id="A0A6J6EG37"/>
<feature type="domain" description="GGDEF" evidence="3">
    <location>
        <begin position="272"/>
        <end position="412"/>
    </location>
</feature>
<dbReference type="CDD" id="cd01949">
    <property type="entry name" value="GGDEF"/>
    <property type="match status" value="1"/>
</dbReference>
<accession>A0A6J6EG37</accession>
<dbReference type="Gene3D" id="3.20.20.450">
    <property type="entry name" value="EAL domain"/>
    <property type="match status" value="1"/>
</dbReference>
<dbReference type="InterPro" id="IPR035965">
    <property type="entry name" value="PAS-like_dom_sf"/>
</dbReference>
<feature type="domain" description="PAC" evidence="1">
    <location>
        <begin position="188"/>
        <end position="240"/>
    </location>
</feature>
<dbReference type="InterPro" id="IPR035919">
    <property type="entry name" value="EAL_sf"/>
</dbReference>
<dbReference type="PROSITE" id="PS50113">
    <property type="entry name" value="PAC"/>
    <property type="match status" value="1"/>
</dbReference>
<dbReference type="InterPro" id="IPR000160">
    <property type="entry name" value="GGDEF_dom"/>
</dbReference>
<dbReference type="Gene3D" id="3.30.450.20">
    <property type="entry name" value="PAS domain"/>
    <property type="match status" value="2"/>
</dbReference>
<dbReference type="PROSITE" id="PS50883">
    <property type="entry name" value="EAL"/>
    <property type="match status" value="1"/>
</dbReference>
<dbReference type="InterPro" id="IPR000014">
    <property type="entry name" value="PAS"/>
</dbReference>
<dbReference type="InterPro" id="IPR043128">
    <property type="entry name" value="Rev_trsase/Diguanyl_cyclase"/>
</dbReference>
<dbReference type="InterPro" id="IPR029787">
    <property type="entry name" value="Nucleotide_cyclase"/>
</dbReference>
<dbReference type="InterPro" id="IPR001633">
    <property type="entry name" value="EAL_dom"/>
</dbReference>
<dbReference type="SMART" id="SM00052">
    <property type="entry name" value="EAL"/>
    <property type="match status" value="1"/>
</dbReference>
<dbReference type="PANTHER" id="PTHR44757">
    <property type="entry name" value="DIGUANYLATE CYCLASE DGCP"/>
    <property type="match status" value="1"/>
</dbReference>
<dbReference type="PANTHER" id="PTHR44757:SF2">
    <property type="entry name" value="BIOFILM ARCHITECTURE MAINTENANCE PROTEIN MBAA"/>
    <property type="match status" value="1"/>
</dbReference>
<dbReference type="InterPro" id="IPR000700">
    <property type="entry name" value="PAS-assoc_C"/>
</dbReference>
<feature type="domain" description="EAL" evidence="2">
    <location>
        <begin position="421"/>
        <end position="678"/>
    </location>
</feature>
<name>A0A6J6EG37_9ZZZZ</name>
<dbReference type="InterPro" id="IPR052155">
    <property type="entry name" value="Biofilm_reg_signaling"/>
</dbReference>
<dbReference type="SMART" id="SM00086">
    <property type="entry name" value="PAC"/>
    <property type="match status" value="2"/>
</dbReference>
<protein>
    <submittedName>
        <fullName evidence="4">Unannotated protein</fullName>
    </submittedName>
</protein>
<dbReference type="SUPFAM" id="SSF55785">
    <property type="entry name" value="PYP-like sensor domain (PAS domain)"/>
    <property type="match status" value="2"/>
</dbReference>
<dbReference type="Pfam" id="PF00990">
    <property type="entry name" value="GGDEF"/>
    <property type="match status" value="1"/>
</dbReference>
<dbReference type="SMART" id="SM00267">
    <property type="entry name" value="GGDEF"/>
    <property type="match status" value="1"/>
</dbReference>